<dbReference type="CDD" id="cd05233">
    <property type="entry name" value="SDR_c"/>
    <property type="match status" value="1"/>
</dbReference>
<reference evidence="4" key="1">
    <citation type="journal article" date="2020" name="Stud. Mycol.">
        <title>101 Dothideomycetes genomes: a test case for predicting lifestyles and emergence of pathogens.</title>
        <authorList>
            <person name="Haridas S."/>
            <person name="Albert R."/>
            <person name="Binder M."/>
            <person name="Bloem J."/>
            <person name="Labutti K."/>
            <person name="Salamov A."/>
            <person name="Andreopoulos B."/>
            <person name="Baker S."/>
            <person name="Barry K."/>
            <person name="Bills G."/>
            <person name="Bluhm B."/>
            <person name="Cannon C."/>
            <person name="Castanera R."/>
            <person name="Culley D."/>
            <person name="Daum C."/>
            <person name="Ezra D."/>
            <person name="Gonzalez J."/>
            <person name="Henrissat B."/>
            <person name="Kuo A."/>
            <person name="Liang C."/>
            <person name="Lipzen A."/>
            <person name="Lutzoni F."/>
            <person name="Magnuson J."/>
            <person name="Mondo S."/>
            <person name="Nolan M."/>
            <person name="Ohm R."/>
            <person name="Pangilinan J."/>
            <person name="Park H.-J."/>
            <person name="Ramirez L."/>
            <person name="Alfaro M."/>
            <person name="Sun H."/>
            <person name="Tritt A."/>
            <person name="Yoshinaga Y."/>
            <person name="Zwiers L.-H."/>
            <person name="Turgeon B."/>
            <person name="Goodwin S."/>
            <person name="Spatafora J."/>
            <person name="Crous P."/>
            <person name="Grigoriev I."/>
        </authorList>
    </citation>
    <scope>NUCLEOTIDE SEQUENCE</scope>
    <source>
        <strain evidence="4">CBS 122367</strain>
    </source>
</reference>
<sequence>MPVNYDLSGKVIALTGAASGIGLETALLLAKQGVHLSIADVNSTMLVEKAAEIEKASTGKVLSTTVDVRKDDQVNAWISKTVAAFGKLDGAVNMAGVIPKVINKERVEDLNNEDWHFVMDVNLHGIMHCMRAQLQNMNNKGSLVNAASICGVIGFPKNAAYTASKHAVIGLSRTAAKEVGDREIRVNCIAPGLIDGPMQQKSVAARGGEQVWKQQILRRGTPGEVAALIAWLLCDDTQYITGTVQVIDGGWLC</sequence>
<dbReference type="Proteomes" id="UP000799291">
    <property type="component" value="Unassembled WGS sequence"/>
</dbReference>
<comment type="similarity">
    <text evidence="1">Belongs to the short-chain dehydrogenases/reductases (SDR) family.</text>
</comment>
<accession>A0A6G1IU81</accession>
<dbReference type="FunFam" id="3.40.50.720:FF:000084">
    <property type="entry name" value="Short-chain dehydrogenase reductase"/>
    <property type="match status" value="1"/>
</dbReference>
<dbReference type="PRINTS" id="PR00081">
    <property type="entry name" value="GDHRDH"/>
</dbReference>
<dbReference type="Pfam" id="PF13561">
    <property type="entry name" value="adh_short_C2"/>
    <property type="match status" value="1"/>
</dbReference>
<keyword evidence="5" id="KW-1185">Reference proteome</keyword>
<dbReference type="InterPro" id="IPR002347">
    <property type="entry name" value="SDR_fam"/>
</dbReference>
<dbReference type="SUPFAM" id="SSF51735">
    <property type="entry name" value="NAD(P)-binding Rossmann-fold domains"/>
    <property type="match status" value="1"/>
</dbReference>
<dbReference type="PROSITE" id="PS00061">
    <property type="entry name" value="ADH_SHORT"/>
    <property type="match status" value="1"/>
</dbReference>
<gene>
    <name evidence="4" type="ORF">K458DRAFT_420601</name>
</gene>
<dbReference type="PANTHER" id="PTHR24321:SF8">
    <property type="entry name" value="ESTRADIOL 17-BETA-DEHYDROGENASE 8-RELATED"/>
    <property type="match status" value="1"/>
</dbReference>
<evidence type="ECO:0000313" key="4">
    <source>
        <dbReference type="EMBL" id="KAF2681429.1"/>
    </source>
</evidence>
<dbReference type="PANTHER" id="PTHR24321">
    <property type="entry name" value="DEHYDROGENASES, SHORT CHAIN"/>
    <property type="match status" value="1"/>
</dbReference>
<evidence type="ECO:0000256" key="1">
    <source>
        <dbReference type="ARBA" id="ARBA00006484"/>
    </source>
</evidence>
<evidence type="ECO:0000256" key="2">
    <source>
        <dbReference type="ARBA" id="ARBA00022857"/>
    </source>
</evidence>
<dbReference type="AlphaFoldDB" id="A0A6G1IU81"/>
<name>A0A6G1IU81_9PLEO</name>
<dbReference type="InterPro" id="IPR020904">
    <property type="entry name" value="Sc_DH/Rdtase_CS"/>
</dbReference>
<evidence type="ECO:0000313" key="5">
    <source>
        <dbReference type="Proteomes" id="UP000799291"/>
    </source>
</evidence>
<evidence type="ECO:0000256" key="3">
    <source>
        <dbReference type="ARBA" id="ARBA00023002"/>
    </source>
</evidence>
<dbReference type="InterPro" id="IPR036291">
    <property type="entry name" value="NAD(P)-bd_dom_sf"/>
</dbReference>
<dbReference type="Gene3D" id="3.40.50.720">
    <property type="entry name" value="NAD(P)-binding Rossmann-like Domain"/>
    <property type="match status" value="1"/>
</dbReference>
<dbReference type="EMBL" id="MU005591">
    <property type="protein sequence ID" value="KAF2681429.1"/>
    <property type="molecule type" value="Genomic_DNA"/>
</dbReference>
<keyword evidence="3" id="KW-0560">Oxidoreductase</keyword>
<dbReference type="OrthoDB" id="1669814at2759"/>
<dbReference type="GO" id="GO:0016491">
    <property type="term" value="F:oxidoreductase activity"/>
    <property type="evidence" value="ECO:0007669"/>
    <property type="project" value="UniProtKB-KW"/>
</dbReference>
<keyword evidence="2" id="KW-0521">NADP</keyword>
<organism evidence="4 5">
    <name type="scientific">Lentithecium fluviatile CBS 122367</name>
    <dbReference type="NCBI Taxonomy" id="1168545"/>
    <lineage>
        <taxon>Eukaryota</taxon>
        <taxon>Fungi</taxon>
        <taxon>Dikarya</taxon>
        <taxon>Ascomycota</taxon>
        <taxon>Pezizomycotina</taxon>
        <taxon>Dothideomycetes</taxon>
        <taxon>Pleosporomycetidae</taxon>
        <taxon>Pleosporales</taxon>
        <taxon>Massarineae</taxon>
        <taxon>Lentitheciaceae</taxon>
        <taxon>Lentithecium</taxon>
    </lineage>
</organism>
<dbReference type="PRINTS" id="PR00080">
    <property type="entry name" value="SDRFAMILY"/>
</dbReference>
<proteinExistence type="inferred from homology"/>
<protein>
    <submittedName>
        <fullName evidence="4">3-oxoacyl-reductase</fullName>
    </submittedName>
</protein>